<feature type="transmembrane region" description="Helical" evidence="1">
    <location>
        <begin position="72"/>
        <end position="94"/>
    </location>
</feature>
<organism evidence="2 3">
    <name type="scientific">Terrisporobacter petrolearius</name>
    <dbReference type="NCBI Taxonomy" id="1460447"/>
    <lineage>
        <taxon>Bacteria</taxon>
        <taxon>Bacillati</taxon>
        <taxon>Bacillota</taxon>
        <taxon>Clostridia</taxon>
        <taxon>Peptostreptococcales</taxon>
        <taxon>Peptostreptococcaceae</taxon>
        <taxon>Terrisporobacter</taxon>
    </lineage>
</organism>
<keyword evidence="1" id="KW-0472">Membrane</keyword>
<dbReference type="Pfam" id="PF04307">
    <property type="entry name" value="YdjM"/>
    <property type="match status" value="1"/>
</dbReference>
<dbReference type="PANTHER" id="PTHR35531">
    <property type="entry name" value="INNER MEMBRANE PROTEIN YBCI-RELATED"/>
    <property type="match status" value="1"/>
</dbReference>
<dbReference type="Proteomes" id="UP001477947">
    <property type="component" value="Chromosome"/>
</dbReference>
<feature type="transmembrane region" description="Helical" evidence="1">
    <location>
        <begin position="160"/>
        <end position="179"/>
    </location>
</feature>
<protein>
    <recommendedName>
        <fullName evidence="4">Membrane-bound metal-dependent hydrolase</fullName>
    </recommendedName>
</protein>
<name>A0ABZ3FBK0_9FIRM</name>
<evidence type="ECO:0000313" key="2">
    <source>
        <dbReference type="EMBL" id="XAM41190.1"/>
    </source>
</evidence>
<evidence type="ECO:0008006" key="4">
    <source>
        <dbReference type="Google" id="ProtNLM"/>
    </source>
</evidence>
<proteinExistence type="predicted"/>
<feature type="transmembrane region" description="Helical" evidence="1">
    <location>
        <begin position="100"/>
        <end position="121"/>
    </location>
</feature>
<gene>
    <name evidence="2" type="ORF">TPELB_15010</name>
</gene>
<feature type="transmembrane region" description="Helical" evidence="1">
    <location>
        <begin position="20"/>
        <end position="40"/>
    </location>
</feature>
<dbReference type="PANTHER" id="PTHR35531:SF1">
    <property type="entry name" value="INNER MEMBRANE PROTEIN YBCI-RELATED"/>
    <property type="match status" value="1"/>
</dbReference>
<dbReference type="EMBL" id="CP154622">
    <property type="protein sequence ID" value="XAM41190.1"/>
    <property type="molecule type" value="Genomic_DNA"/>
</dbReference>
<keyword evidence="1" id="KW-1133">Transmembrane helix</keyword>
<dbReference type="InterPro" id="IPR007404">
    <property type="entry name" value="YdjM-like"/>
</dbReference>
<accession>A0ABZ3FBK0</accession>
<keyword evidence="3" id="KW-1185">Reference proteome</keyword>
<evidence type="ECO:0000256" key="1">
    <source>
        <dbReference type="SAM" id="Phobius"/>
    </source>
</evidence>
<keyword evidence="1" id="KW-0812">Transmembrane</keyword>
<reference evidence="2 3" key="1">
    <citation type="submission" date="2024-04" db="EMBL/GenBank/DDBJ databases">
        <title>Isolation and characterization of novel acetogenic strains of the genera Terrisporobacter and Acetoanaerobium.</title>
        <authorList>
            <person name="Boeer T."/>
            <person name="Schueler M.A."/>
            <person name="Lueschen A."/>
            <person name="Eysell L."/>
            <person name="Droege J."/>
            <person name="Heinemann M."/>
            <person name="Engelhardt L."/>
            <person name="Basen M."/>
            <person name="Daniel R."/>
        </authorList>
    </citation>
    <scope>NUCLEOTIDE SEQUENCE [LARGE SCALE GENOMIC DNA]</scope>
    <source>
        <strain evidence="2 3">ELB</strain>
    </source>
</reference>
<sequence>MLLILPLFKHYILNLDLIDFMISFLILIMTLHIGSLLPDIDHPKSYIVKRLPSISSFFKHNNIMHRELTHSLYAILAILLFFLCINLLLKVFFLSLYNSIYHYISAGQFGILIGYLSHILLDMISPHGVCLLYPLKKKYRLCIFNIITLNSPEESNLKNFFHFFTTLLTLLYLAIYFYLNVDFVHILRPFY</sequence>
<evidence type="ECO:0000313" key="3">
    <source>
        <dbReference type="Proteomes" id="UP001477947"/>
    </source>
</evidence>